<comment type="similarity">
    <text evidence="2 7">Belongs to the cytochrome P450 family.</text>
</comment>
<keyword evidence="3 6" id="KW-0479">Metal-binding</keyword>
<dbReference type="PROSITE" id="PS00086">
    <property type="entry name" value="CYTOCHROME_P450"/>
    <property type="match status" value="1"/>
</dbReference>
<dbReference type="PANTHER" id="PTHR24305">
    <property type="entry name" value="CYTOCHROME P450"/>
    <property type="match status" value="1"/>
</dbReference>
<sequence length="491" mass="54553">MAILSVIRETPASIQFALLLAVCLIYSAVKVGPIKRPLLARASSYWATSHARKLRKAHAIQEAHGKYGTVVRVGPNELSFSSPTALKDIYGRGQGLPKAEFYKAGKFTSQDSVFSIRDRAQHAGRKSLMVKTYSQASIWSYAPLLTEKIGQTLDQLATRSEGGTQPVNVHPWFHFLALDLVFHFSLNHESGSLLTGKPHPIIRDLEAFQAVFAWSALLPSLRGFGRFLPLPWIREPFRLVHAWVEFCVKIAQRERGNEKRAAVMTSLTEKPDTWLQRPLTDVEVAEELLAIMFAGSATTANTVVFLIWSVARNKAVHNKLKTELQELIPNPRDVPDITAANKFPYTNAVIMETLRRFPTIPGTQPRIAVDDGIVVDGHQIPKGTIVGVQNYSIHRDPGVFPDPESFLPERWLADDTSRQRAAFNGFGTGSRACIGRNIAMMELQLVVSSFFRRFDIEIAPTTTDADMVMTDGFSGGPAGKSLELYLKESSR</sequence>
<keyword evidence="4 7" id="KW-0560">Oxidoreductase</keyword>
<evidence type="ECO:0000256" key="5">
    <source>
        <dbReference type="ARBA" id="ARBA00023004"/>
    </source>
</evidence>
<dbReference type="Gene3D" id="1.10.630.10">
    <property type="entry name" value="Cytochrome P450"/>
    <property type="match status" value="1"/>
</dbReference>
<dbReference type="InterPro" id="IPR017972">
    <property type="entry name" value="Cyt_P450_CS"/>
</dbReference>
<evidence type="ECO:0000313" key="9">
    <source>
        <dbReference type="EMBL" id="RJE27307.1"/>
    </source>
</evidence>
<reference evidence="10" key="1">
    <citation type="submission" date="2017-02" db="EMBL/GenBank/DDBJ databases">
        <authorList>
            <person name="Tafer H."/>
            <person name="Lopandic K."/>
        </authorList>
    </citation>
    <scope>NUCLEOTIDE SEQUENCE [LARGE SCALE GENOMIC DNA]</scope>
    <source>
        <strain evidence="10">CBS 366.77</strain>
    </source>
</reference>
<evidence type="ECO:0000256" key="1">
    <source>
        <dbReference type="ARBA" id="ARBA00001971"/>
    </source>
</evidence>
<dbReference type="GO" id="GO:0020037">
    <property type="term" value="F:heme binding"/>
    <property type="evidence" value="ECO:0007669"/>
    <property type="project" value="InterPro"/>
</dbReference>
<evidence type="ECO:0000256" key="8">
    <source>
        <dbReference type="SAM" id="Phobius"/>
    </source>
</evidence>
<keyword evidence="7" id="KW-0503">Monooxygenase</keyword>
<evidence type="ECO:0000256" key="6">
    <source>
        <dbReference type="PIRSR" id="PIRSR602401-1"/>
    </source>
</evidence>
<protein>
    <submittedName>
        <fullName evidence="9">Cytochrome P450</fullName>
    </submittedName>
</protein>
<organism evidence="9 10">
    <name type="scientific">Aspergillus sclerotialis</name>
    <dbReference type="NCBI Taxonomy" id="2070753"/>
    <lineage>
        <taxon>Eukaryota</taxon>
        <taxon>Fungi</taxon>
        <taxon>Dikarya</taxon>
        <taxon>Ascomycota</taxon>
        <taxon>Pezizomycotina</taxon>
        <taxon>Eurotiomycetes</taxon>
        <taxon>Eurotiomycetidae</taxon>
        <taxon>Eurotiales</taxon>
        <taxon>Aspergillaceae</taxon>
        <taxon>Aspergillus</taxon>
        <taxon>Aspergillus subgen. Polypaecilum</taxon>
    </lineage>
</organism>
<keyword evidence="8" id="KW-1133">Transmembrane helix</keyword>
<feature type="transmembrane region" description="Helical" evidence="8">
    <location>
        <begin position="12"/>
        <end position="29"/>
    </location>
</feature>
<dbReference type="GO" id="GO:0004497">
    <property type="term" value="F:monooxygenase activity"/>
    <property type="evidence" value="ECO:0007669"/>
    <property type="project" value="UniProtKB-KW"/>
</dbReference>
<accession>A0A3A3A0Z6</accession>
<dbReference type="GO" id="GO:0016705">
    <property type="term" value="F:oxidoreductase activity, acting on paired donors, with incorporation or reduction of molecular oxygen"/>
    <property type="evidence" value="ECO:0007669"/>
    <property type="project" value="InterPro"/>
</dbReference>
<name>A0A3A3A0Z6_9EURO</name>
<dbReference type="InterPro" id="IPR002401">
    <property type="entry name" value="Cyt_P450_E_grp-I"/>
</dbReference>
<evidence type="ECO:0000256" key="4">
    <source>
        <dbReference type="ARBA" id="ARBA00023002"/>
    </source>
</evidence>
<dbReference type="Pfam" id="PF00067">
    <property type="entry name" value="p450"/>
    <property type="match status" value="1"/>
</dbReference>
<dbReference type="EMBL" id="MVGC01000005">
    <property type="protein sequence ID" value="RJE27307.1"/>
    <property type="molecule type" value="Genomic_DNA"/>
</dbReference>
<evidence type="ECO:0000256" key="2">
    <source>
        <dbReference type="ARBA" id="ARBA00010617"/>
    </source>
</evidence>
<evidence type="ECO:0000256" key="7">
    <source>
        <dbReference type="RuleBase" id="RU000461"/>
    </source>
</evidence>
<dbReference type="AlphaFoldDB" id="A0A3A3A0Z6"/>
<feature type="binding site" description="axial binding residue" evidence="6">
    <location>
        <position position="433"/>
    </location>
    <ligand>
        <name>heme</name>
        <dbReference type="ChEBI" id="CHEBI:30413"/>
    </ligand>
    <ligandPart>
        <name>Fe</name>
        <dbReference type="ChEBI" id="CHEBI:18248"/>
    </ligandPart>
</feature>
<keyword evidence="5 6" id="KW-0408">Iron</keyword>
<dbReference type="GO" id="GO:0005506">
    <property type="term" value="F:iron ion binding"/>
    <property type="evidence" value="ECO:0007669"/>
    <property type="project" value="InterPro"/>
</dbReference>
<keyword evidence="8" id="KW-0472">Membrane</keyword>
<keyword evidence="10" id="KW-1185">Reference proteome</keyword>
<dbReference type="InterPro" id="IPR001128">
    <property type="entry name" value="Cyt_P450"/>
</dbReference>
<keyword evidence="6 7" id="KW-0349">Heme</keyword>
<keyword evidence="8" id="KW-0812">Transmembrane</keyword>
<comment type="cofactor">
    <cofactor evidence="1 6">
        <name>heme</name>
        <dbReference type="ChEBI" id="CHEBI:30413"/>
    </cofactor>
</comment>
<dbReference type="InterPro" id="IPR050121">
    <property type="entry name" value="Cytochrome_P450_monoxygenase"/>
</dbReference>
<dbReference type="CDD" id="cd11059">
    <property type="entry name" value="CYP_fungal"/>
    <property type="match status" value="1"/>
</dbReference>
<dbReference type="Proteomes" id="UP000266188">
    <property type="component" value="Unassembled WGS sequence"/>
</dbReference>
<evidence type="ECO:0000256" key="3">
    <source>
        <dbReference type="ARBA" id="ARBA00022723"/>
    </source>
</evidence>
<gene>
    <name evidence="9" type="ORF">PHISCL_00317</name>
</gene>
<dbReference type="STRING" id="2070753.A0A3A3A0Z6"/>
<dbReference type="OrthoDB" id="1470350at2759"/>
<dbReference type="InterPro" id="IPR036396">
    <property type="entry name" value="Cyt_P450_sf"/>
</dbReference>
<comment type="caution">
    <text evidence="9">The sequence shown here is derived from an EMBL/GenBank/DDBJ whole genome shotgun (WGS) entry which is preliminary data.</text>
</comment>
<dbReference type="PANTHER" id="PTHR24305:SF166">
    <property type="entry name" value="CYTOCHROME P450 12A4, MITOCHONDRIAL-RELATED"/>
    <property type="match status" value="1"/>
</dbReference>
<proteinExistence type="inferred from homology"/>
<dbReference type="PRINTS" id="PR00385">
    <property type="entry name" value="P450"/>
</dbReference>
<evidence type="ECO:0000313" key="10">
    <source>
        <dbReference type="Proteomes" id="UP000266188"/>
    </source>
</evidence>
<dbReference type="PRINTS" id="PR00463">
    <property type="entry name" value="EP450I"/>
</dbReference>
<dbReference type="SUPFAM" id="SSF48264">
    <property type="entry name" value="Cytochrome P450"/>
    <property type="match status" value="1"/>
</dbReference>